<reference evidence="1 2" key="1">
    <citation type="submission" date="2023-08" db="EMBL/GenBank/DDBJ databases">
        <title>A Necator americanus chromosomal reference genome.</title>
        <authorList>
            <person name="Ilik V."/>
            <person name="Petrzelkova K.J."/>
            <person name="Pardy F."/>
            <person name="Fuh T."/>
            <person name="Niatou-Singa F.S."/>
            <person name="Gouil Q."/>
            <person name="Baker L."/>
            <person name="Ritchie M.E."/>
            <person name="Jex A.R."/>
            <person name="Gazzola D."/>
            <person name="Li H."/>
            <person name="Toshio Fujiwara R."/>
            <person name="Zhan B."/>
            <person name="Aroian R.V."/>
            <person name="Pafco B."/>
            <person name="Schwarz E.M."/>
        </authorList>
    </citation>
    <scope>NUCLEOTIDE SEQUENCE [LARGE SCALE GENOMIC DNA]</scope>
    <source>
        <strain evidence="1 2">Aroian</strain>
        <tissue evidence="1">Whole animal</tissue>
    </source>
</reference>
<name>A0ABR1ER57_NECAM</name>
<evidence type="ECO:0000313" key="1">
    <source>
        <dbReference type="EMBL" id="KAK6765048.1"/>
    </source>
</evidence>
<dbReference type="EMBL" id="JAVFWL010000006">
    <property type="protein sequence ID" value="KAK6765048.1"/>
    <property type="molecule type" value="Genomic_DNA"/>
</dbReference>
<gene>
    <name evidence="1" type="primary">Necator_chrX.g25276</name>
    <name evidence="1" type="ORF">RB195_025110</name>
</gene>
<evidence type="ECO:0000313" key="2">
    <source>
        <dbReference type="Proteomes" id="UP001303046"/>
    </source>
</evidence>
<dbReference type="Proteomes" id="UP001303046">
    <property type="component" value="Unassembled WGS sequence"/>
</dbReference>
<proteinExistence type="predicted"/>
<accession>A0ABR1ER57</accession>
<organism evidence="1 2">
    <name type="scientific">Necator americanus</name>
    <name type="common">Human hookworm</name>
    <dbReference type="NCBI Taxonomy" id="51031"/>
    <lineage>
        <taxon>Eukaryota</taxon>
        <taxon>Metazoa</taxon>
        <taxon>Ecdysozoa</taxon>
        <taxon>Nematoda</taxon>
        <taxon>Chromadorea</taxon>
        <taxon>Rhabditida</taxon>
        <taxon>Rhabditina</taxon>
        <taxon>Rhabditomorpha</taxon>
        <taxon>Strongyloidea</taxon>
        <taxon>Ancylostomatidae</taxon>
        <taxon>Bunostominae</taxon>
        <taxon>Necator</taxon>
    </lineage>
</organism>
<comment type="caution">
    <text evidence="1">The sequence shown here is derived from an EMBL/GenBank/DDBJ whole genome shotgun (WGS) entry which is preliminary data.</text>
</comment>
<protein>
    <submittedName>
        <fullName evidence="1">Uncharacterized protein</fullName>
    </submittedName>
</protein>
<sequence>MEMLDCMERKLFKRLLGYFWALVCYNEELCSEVDMVYRRMAYGKRQLVRPSEVVMENRLRFFGHVMRRPSDRLARVVLRILIGRRLLVVKESSGRSL</sequence>
<keyword evidence="2" id="KW-1185">Reference proteome</keyword>